<gene>
    <name evidence="1" type="ORF">BUALT_Bualt01G0223500</name>
</gene>
<evidence type="ECO:0000313" key="1">
    <source>
        <dbReference type="EMBL" id="KAG8391789.1"/>
    </source>
</evidence>
<dbReference type="EMBL" id="WHWC01000001">
    <property type="protein sequence ID" value="KAG8391789.1"/>
    <property type="molecule type" value="Genomic_DNA"/>
</dbReference>
<sequence>MLEIRFAFSFSSPLPATLFLKFSLGHQIEKLWKKFTKRICWNSGSFLDVHFLAKNLIAIKLGIQKISGITVFDTIEKKTYDSLLELKVCFLFSLPSLSKVQSGTPDCKIMEEVYEMDAGIKCQEKLWNKCRKQMLEFRLSLDIPEEPVAINRKISGITVFNTIKKETYDLLLELEVHSGVKNDEREIRFPSSSSSSSLCVQSVVSVLKIMEEFGEIDAGNHVCFLFLLPSLSEVQFGTPD</sequence>
<dbReference type="Proteomes" id="UP000826271">
    <property type="component" value="Unassembled WGS sequence"/>
</dbReference>
<comment type="caution">
    <text evidence="1">The sequence shown here is derived from an EMBL/GenBank/DDBJ whole genome shotgun (WGS) entry which is preliminary data.</text>
</comment>
<proteinExistence type="predicted"/>
<evidence type="ECO:0000313" key="2">
    <source>
        <dbReference type="Proteomes" id="UP000826271"/>
    </source>
</evidence>
<organism evidence="1 2">
    <name type="scientific">Buddleja alternifolia</name>
    <dbReference type="NCBI Taxonomy" id="168488"/>
    <lineage>
        <taxon>Eukaryota</taxon>
        <taxon>Viridiplantae</taxon>
        <taxon>Streptophyta</taxon>
        <taxon>Embryophyta</taxon>
        <taxon>Tracheophyta</taxon>
        <taxon>Spermatophyta</taxon>
        <taxon>Magnoliopsida</taxon>
        <taxon>eudicotyledons</taxon>
        <taxon>Gunneridae</taxon>
        <taxon>Pentapetalae</taxon>
        <taxon>asterids</taxon>
        <taxon>lamiids</taxon>
        <taxon>Lamiales</taxon>
        <taxon>Scrophulariaceae</taxon>
        <taxon>Buddlejeae</taxon>
        <taxon>Buddleja</taxon>
    </lineage>
</organism>
<accession>A0AAV6YG44</accession>
<protein>
    <submittedName>
        <fullName evidence="1">Uncharacterized protein</fullName>
    </submittedName>
</protein>
<keyword evidence="2" id="KW-1185">Reference proteome</keyword>
<name>A0AAV6YG44_9LAMI</name>
<reference evidence="1" key="1">
    <citation type="submission" date="2019-10" db="EMBL/GenBank/DDBJ databases">
        <authorList>
            <person name="Zhang R."/>
            <person name="Pan Y."/>
            <person name="Wang J."/>
            <person name="Ma R."/>
            <person name="Yu S."/>
        </authorList>
    </citation>
    <scope>NUCLEOTIDE SEQUENCE</scope>
    <source>
        <strain evidence="1">LA-IB0</strain>
        <tissue evidence="1">Leaf</tissue>
    </source>
</reference>
<dbReference type="AlphaFoldDB" id="A0AAV6YG44"/>